<evidence type="ECO:0000259" key="1">
    <source>
        <dbReference type="Pfam" id="PF13467"/>
    </source>
</evidence>
<keyword evidence="3" id="KW-1185">Reference proteome</keyword>
<dbReference type="Gene3D" id="1.10.3990.20">
    <property type="entry name" value="protein bp1543"/>
    <property type="match status" value="1"/>
</dbReference>
<reference evidence="2" key="1">
    <citation type="submission" date="2020-08" db="EMBL/GenBank/DDBJ databases">
        <authorList>
            <person name="Hu Y."/>
            <person name="Nguyen S.V."/>
            <person name="Li F."/>
            <person name="Fanning S."/>
        </authorList>
    </citation>
    <scope>NUCLEOTIDE SEQUENCE</scope>
    <source>
        <strain evidence="2">SYSU D8009</strain>
    </source>
</reference>
<sequence>MSGADRHLRKRSFQLAGHRTSVALEPEFWAVLDGVARQRGSSLAAVVTQVDTVRATPLASALRVFALRECERGAVPLALPLPGATRPLDPA</sequence>
<protein>
    <submittedName>
        <fullName evidence="2">Ribbon-helix-helix domain-containing protein</fullName>
    </submittedName>
</protein>
<name>A0A9X0QW02_9PROT</name>
<gene>
    <name evidence="2" type="ORF">H7965_06495</name>
</gene>
<dbReference type="AlphaFoldDB" id="A0A9X0QW02"/>
<organism evidence="2 3">
    <name type="scientific">Siccirubricoccus deserti</name>
    <dbReference type="NCBI Taxonomy" id="2013562"/>
    <lineage>
        <taxon>Bacteria</taxon>
        <taxon>Pseudomonadati</taxon>
        <taxon>Pseudomonadota</taxon>
        <taxon>Alphaproteobacteria</taxon>
        <taxon>Acetobacterales</taxon>
        <taxon>Roseomonadaceae</taxon>
        <taxon>Siccirubricoccus</taxon>
    </lineage>
</organism>
<accession>A0A9X0QW02</accession>
<dbReference type="InterPro" id="IPR027373">
    <property type="entry name" value="RHH_dom"/>
</dbReference>
<dbReference type="InterPro" id="IPR038268">
    <property type="entry name" value="RHH_sf"/>
</dbReference>
<dbReference type="Pfam" id="PF13467">
    <property type="entry name" value="RHH_4"/>
    <property type="match status" value="1"/>
</dbReference>
<dbReference type="Proteomes" id="UP000600101">
    <property type="component" value="Unassembled WGS sequence"/>
</dbReference>
<dbReference type="EMBL" id="JACOMF010000005">
    <property type="protein sequence ID" value="MBC4014969.1"/>
    <property type="molecule type" value="Genomic_DNA"/>
</dbReference>
<comment type="caution">
    <text evidence="2">The sequence shown here is derived from an EMBL/GenBank/DDBJ whole genome shotgun (WGS) entry which is preliminary data.</text>
</comment>
<proteinExistence type="predicted"/>
<evidence type="ECO:0000313" key="2">
    <source>
        <dbReference type="EMBL" id="MBC4014969.1"/>
    </source>
</evidence>
<evidence type="ECO:0000313" key="3">
    <source>
        <dbReference type="Proteomes" id="UP000600101"/>
    </source>
</evidence>
<feature type="domain" description="Ribbon-helix-helix" evidence="1">
    <location>
        <begin position="9"/>
        <end position="69"/>
    </location>
</feature>
<dbReference type="RefSeq" id="WP_186769739.1">
    <property type="nucleotide sequence ID" value="NZ_JACOMF010000005.1"/>
</dbReference>